<evidence type="ECO:0000313" key="4">
    <source>
        <dbReference type="EMBL" id="KAF9439586.1"/>
    </source>
</evidence>
<feature type="region of interest" description="Disordered" evidence="2">
    <location>
        <begin position="1"/>
        <end position="28"/>
    </location>
</feature>
<evidence type="ECO:0000259" key="3">
    <source>
        <dbReference type="Pfam" id="PF24883"/>
    </source>
</evidence>
<dbReference type="OrthoDB" id="2928561at2759"/>
<dbReference type="InterPro" id="IPR056884">
    <property type="entry name" value="NPHP3-like_N"/>
</dbReference>
<keyword evidence="5" id="KW-1185">Reference proteome</keyword>
<keyword evidence="1" id="KW-0677">Repeat</keyword>
<dbReference type="AlphaFoldDB" id="A0A9P5WXD0"/>
<dbReference type="InterPro" id="IPR027417">
    <property type="entry name" value="P-loop_NTPase"/>
</dbReference>
<evidence type="ECO:0000256" key="2">
    <source>
        <dbReference type="SAM" id="MobiDB-lite"/>
    </source>
</evidence>
<proteinExistence type="predicted"/>
<evidence type="ECO:0000256" key="1">
    <source>
        <dbReference type="ARBA" id="ARBA00022737"/>
    </source>
</evidence>
<dbReference type="EMBL" id="MU153892">
    <property type="protein sequence ID" value="KAF9439586.1"/>
    <property type="molecule type" value="Genomic_DNA"/>
</dbReference>
<dbReference type="Proteomes" id="UP000807342">
    <property type="component" value="Unassembled WGS sequence"/>
</dbReference>
<reference evidence="4" key="1">
    <citation type="submission" date="2020-11" db="EMBL/GenBank/DDBJ databases">
        <authorList>
            <consortium name="DOE Joint Genome Institute"/>
            <person name="Ahrendt S."/>
            <person name="Riley R."/>
            <person name="Andreopoulos W."/>
            <person name="Labutti K."/>
            <person name="Pangilinan J."/>
            <person name="Ruiz-Duenas F.J."/>
            <person name="Barrasa J.M."/>
            <person name="Sanchez-Garcia M."/>
            <person name="Camarero S."/>
            <person name="Miyauchi S."/>
            <person name="Serrano A."/>
            <person name="Linde D."/>
            <person name="Babiker R."/>
            <person name="Drula E."/>
            <person name="Ayuso-Fernandez I."/>
            <person name="Pacheco R."/>
            <person name="Padilla G."/>
            <person name="Ferreira P."/>
            <person name="Barriuso J."/>
            <person name="Kellner H."/>
            <person name="Castanera R."/>
            <person name="Alfaro M."/>
            <person name="Ramirez L."/>
            <person name="Pisabarro A.G."/>
            <person name="Kuo A."/>
            <person name="Tritt A."/>
            <person name="Lipzen A."/>
            <person name="He G."/>
            <person name="Yan M."/>
            <person name="Ng V."/>
            <person name="Cullen D."/>
            <person name="Martin F."/>
            <person name="Rosso M.-N."/>
            <person name="Henrissat B."/>
            <person name="Hibbett D."/>
            <person name="Martinez A.T."/>
            <person name="Grigoriev I.V."/>
        </authorList>
    </citation>
    <scope>NUCLEOTIDE SEQUENCE</scope>
    <source>
        <strain evidence="4">MF-IS2</strain>
    </source>
</reference>
<dbReference type="SUPFAM" id="SSF52540">
    <property type="entry name" value="P-loop containing nucleoside triphosphate hydrolases"/>
    <property type="match status" value="1"/>
</dbReference>
<comment type="caution">
    <text evidence="4">The sequence shown here is derived from an EMBL/GenBank/DDBJ whole genome shotgun (WGS) entry which is preliminary data.</text>
</comment>
<protein>
    <recommendedName>
        <fullName evidence="3">Nephrocystin 3-like N-terminal domain-containing protein</fullName>
    </recommendedName>
</protein>
<name>A0A9P5WXD0_9AGAR</name>
<dbReference type="Pfam" id="PF24883">
    <property type="entry name" value="NPHP3_N"/>
    <property type="match status" value="1"/>
</dbReference>
<organism evidence="4 5">
    <name type="scientific">Macrolepiota fuliginosa MF-IS2</name>
    <dbReference type="NCBI Taxonomy" id="1400762"/>
    <lineage>
        <taxon>Eukaryota</taxon>
        <taxon>Fungi</taxon>
        <taxon>Dikarya</taxon>
        <taxon>Basidiomycota</taxon>
        <taxon>Agaricomycotina</taxon>
        <taxon>Agaricomycetes</taxon>
        <taxon>Agaricomycetidae</taxon>
        <taxon>Agaricales</taxon>
        <taxon>Agaricineae</taxon>
        <taxon>Agaricaceae</taxon>
        <taxon>Macrolepiota</taxon>
    </lineage>
</organism>
<feature type="domain" description="Nephrocystin 3-like N-terminal" evidence="3">
    <location>
        <begin position="43"/>
        <end position="78"/>
    </location>
</feature>
<gene>
    <name evidence="4" type="ORF">P691DRAFT_650413</name>
</gene>
<sequence length="87" mass="9646">MEKLEKHTIRGAEFDSSERDPSPRCHPGTRLRIVERAQEVFANYRNAERLLWIVGPAGVGKSAIMQTLAENASTLSSNTILGASLFF</sequence>
<accession>A0A9P5WXD0</accession>
<dbReference type="Gene3D" id="3.40.50.300">
    <property type="entry name" value="P-loop containing nucleotide triphosphate hydrolases"/>
    <property type="match status" value="1"/>
</dbReference>
<evidence type="ECO:0000313" key="5">
    <source>
        <dbReference type="Proteomes" id="UP000807342"/>
    </source>
</evidence>
<feature type="compositionally biased region" description="Basic and acidic residues" evidence="2">
    <location>
        <begin position="1"/>
        <end position="23"/>
    </location>
</feature>
<feature type="non-terminal residue" evidence="4">
    <location>
        <position position="87"/>
    </location>
</feature>